<name>A0ACB8BUA4_9AGAM</name>
<accession>A0ACB8BUA4</accession>
<gene>
    <name evidence="1" type="ORF">BV22DRAFT_175059</name>
</gene>
<dbReference type="EMBL" id="MU266348">
    <property type="protein sequence ID" value="KAH7928863.1"/>
    <property type="molecule type" value="Genomic_DNA"/>
</dbReference>
<proteinExistence type="predicted"/>
<comment type="caution">
    <text evidence="1">The sequence shown here is derived from an EMBL/GenBank/DDBJ whole genome shotgun (WGS) entry which is preliminary data.</text>
</comment>
<reference evidence="1" key="1">
    <citation type="journal article" date="2021" name="New Phytol.">
        <title>Evolutionary innovations through gain and loss of genes in the ectomycorrhizal Boletales.</title>
        <authorList>
            <person name="Wu G."/>
            <person name="Miyauchi S."/>
            <person name="Morin E."/>
            <person name="Kuo A."/>
            <person name="Drula E."/>
            <person name="Varga T."/>
            <person name="Kohler A."/>
            <person name="Feng B."/>
            <person name="Cao Y."/>
            <person name="Lipzen A."/>
            <person name="Daum C."/>
            <person name="Hundley H."/>
            <person name="Pangilinan J."/>
            <person name="Johnson J."/>
            <person name="Barry K."/>
            <person name="LaButti K."/>
            <person name="Ng V."/>
            <person name="Ahrendt S."/>
            <person name="Min B."/>
            <person name="Choi I.G."/>
            <person name="Park H."/>
            <person name="Plett J.M."/>
            <person name="Magnuson J."/>
            <person name="Spatafora J.W."/>
            <person name="Nagy L.G."/>
            <person name="Henrissat B."/>
            <person name="Grigoriev I.V."/>
            <person name="Yang Z.L."/>
            <person name="Xu J."/>
            <person name="Martin F.M."/>
        </authorList>
    </citation>
    <scope>NUCLEOTIDE SEQUENCE</scope>
    <source>
        <strain evidence="1">KUC20120723A-06</strain>
    </source>
</reference>
<keyword evidence="2" id="KW-1185">Reference proteome</keyword>
<protein>
    <submittedName>
        <fullName evidence="1">Uncharacterized protein</fullName>
    </submittedName>
</protein>
<sequence>MKLPPRPVVDAPFVGMTARPTRKPERCHQCTISISLFGTPTRAPLAFGCEPSGYSSGAPPGAGAKTSDRRGVCFPGGVARPQHPTFYYMSTEHQGRAWRDICGRRVFN</sequence>
<evidence type="ECO:0000313" key="1">
    <source>
        <dbReference type="EMBL" id="KAH7928863.1"/>
    </source>
</evidence>
<organism evidence="1 2">
    <name type="scientific">Leucogyrophana mollusca</name>
    <dbReference type="NCBI Taxonomy" id="85980"/>
    <lineage>
        <taxon>Eukaryota</taxon>
        <taxon>Fungi</taxon>
        <taxon>Dikarya</taxon>
        <taxon>Basidiomycota</taxon>
        <taxon>Agaricomycotina</taxon>
        <taxon>Agaricomycetes</taxon>
        <taxon>Agaricomycetidae</taxon>
        <taxon>Boletales</taxon>
        <taxon>Boletales incertae sedis</taxon>
        <taxon>Leucogyrophana</taxon>
    </lineage>
</organism>
<dbReference type="Proteomes" id="UP000790709">
    <property type="component" value="Unassembled WGS sequence"/>
</dbReference>
<evidence type="ECO:0000313" key="2">
    <source>
        <dbReference type="Proteomes" id="UP000790709"/>
    </source>
</evidence>